<dbReference type="RefSeq" id="WP_090598574.1">
    <property type="nucleotide sequence ID" value="NZ_CTEE01000001.1"/>
</dbReference>
<dbReference type="OrthoDB" id="1971292at2"/>
<accession>A0A0E4CLB9</accession>
<evidence type="ECO:0000259" key="1">
    <source>
        <dbReference type="Pfam" id="PF20091"/>
    </source>
</evidence>
<dbReference type="Pfam" id="PF20091">
    <property type="entry name" value="Abhydrolase_10"/>
    <property type="match status" value="1"/>
</dbReference>
<protein>
    <recommendedName>
        <fullName evidence="1">Alpha/beta hydrolase domain-containing protein</fullName>
    </recommendedName>
</protein>
<evidence type="ECO:0000313" key="2">
    <source>
        <dbReference type="EMBL" id="CQD03992.1"/>
    </source>
</evidence>
<dbReference type="AlphaFoldDB" id="A0A0E4CLB9"/>
<dbReference type="InterPro" id="IPR045394">
    <property type="entry name" value="Abhydrolase_dom"/>
</dbReference>
<dbReference type="EMBL" id="CTEE01000001">
    <property type="protein sequence ID" value="CQD03992.1"/>
    <property type="molecule type" value="Genomic_DNA"/>
</dbReference>
<proteinExistence type="predicted"/>
<evidence type="ECO:0000313" key="3">
    <source>
        <dbReference type="Proteomes" id="UP000199251"/>
    </source>
</evidence>
<name>A0A0E4CLB9_MYCLN</name>
<reference evidence="2 3" key="1">
    <citation type="submission" date="2015-03" db="EMBL/GenBank/DDBJ databases">
        <authorList>
            <person name="Urmite Genomes"/>
        </authorList>
    </citation>
    <scope>NUCLEOTIDE SEQUENCE [LARGE SCALE GENOMIC DNA]</scope>
    <source>
        <strain evidence="2 3">CSUR P1491</strain>
    </source>
</reference>
<gene>
    <name evidence="2" type="ORF">BN1232_00564</name>
</gene>
<dbReference type="STRING" id="141349.BN1232_00564"/>
<feature type="domain" description="Alpha/beta hydrolase" evidence="1">
    <location>
        <begin position="19"/>
        <end position="460"/>
    </location>
</feature>
<sequence>MTDSPSITPVSGKPLLLLGGFDIGDLGYVAEEFFVSGTASSYTPAAELEPDGRWDVTPSGAADYTTRIVVLTPSDPARFNGTVLVEWLNVSGGIDAPAVWMMAHREIIRAGYAYVAVSAQKVGVDGGASLLGFDMSLKSQDPTRYAALSHPGDAFCFDIFSQTGELARSADILRGLSAEHVVALGESQSAMFLTTYVNAVDPLTGVYDGFLVHSRFASAAPLDGGSVLDEFQVNVPQAVNFRADLRVPLLTLITETDLFGAVRHGYYFARQPDDERLRVWEIAGAAHADNYTIQVAPIDTGSAPLRDIVAAYAPTNMLMGQQLDHYINFAPQHHYVVQAAIAALTTWVRTGQAAPAAPPIEIVEAELPQPVLDRNGLAQGGLRTPWVDVPLARTSGDGAWDNTTENVMSAIFGSGEPFDEATVHRLYPGGLTEYLDSFTTALDSAIKSGFILPADRAEILELASATYPGGDS</sequence>
<organism evidence="2 3">
    <name type="scientific">Mycobacterium lentiflavum</name>
    <dbReference type="NCBI Taxonomy" id="141349"/>
    <lineage>
        <taxon>Bacteria</taxon>
        <taxon>Bacillati</taxon>
        <taxon>Actinomycetota</taxon>
        <taxon>Actinomycetes</taxon>
        <taxon>Mycobacteriales</taxon>
        <taxon>Mycobacteriaceae</taxon>
        <taxon>Mycobacterium</taxon>
        <taxon>Mycobacterium simiae complex</taxon>
    </lineage>
</organism>
<dbReference type="Proteomes" id="UP000199251">
    <property type="component" value="Unassembled WGS sequence"/>
</dbReference>